<protein>
    <submittedName>
        <fullName evidence="1">Serine hydroxymethyltransferase</fullName>
    </submittedName>
</protein>
<sequence>MRKKIALNMFGKDCYIMYCKHYRMTANAVHSLYFLDSLSIKSNIASFLKDNNLWTVADVSHDLSDDTFNKALDDVDVSVPNCNTIKSNYQPSCQSNAIRYGYA</sequence>
<name>A0AAW2YLX5_9EUKA</name>
<accession>A0AAW2YLX5</accession>
<keyword evidence="2" id="KW-1185">Reference proteome</keyword>
<evidence type="ECO:0000313" key="1">
    <source>
        <dbReference type="EMBL" id="KAL0477855.1"/>
    </source>
</evidence>
<gene>
    <name evidence="1" type="ORF">AKO1_008512</name>
</gene>
<comment type="caution">
    <text evidence="1">The sequence shown here is derived from an EMBL/GenBank/DDBJ whole genome shotgun (WGS) entry which is preliminary data.</text>
</comment>
<proteinExistence type="predicted"/>
<reference evidence="1 2" key="1">
    <citation type="submission" date="2024-03" db="EMBL/GenBank/DDBJ databases">
        <title>The Acrasis kona genome and developmental transcriptomes reveal deep origins of eukaryotic multicellular pathways.</title>
        <authorList>
            <person name="Sheikh S."/>
            <person name="Fu C.-J."/>
            <person name="Brown M.W."/>
            <person name="Baldauf S.L."/>
        </authorList>
    </citation>
    <scope>NUCLEOTIDE SEQUENCE [LARGE SCALE GENOMIC DNA]</scope>
    <source>
        <strain evidence="1 2">ATCC MYA-3509</strain>
    </source>
</reference>
<dbReference type="EMBL" id="JAOPGA020000256">
    <property type="protein sequence ID" value="KAL0477855.1"/>
    <property type="molecule type" value="Genomic_DNA"/>
</dbReference>
<dbReference type="AlphaFoldDB" id="A0AAW2YLX5"/>
<evidence type="ECO:0000313" key="2">
    <source>
        <dbReference type="Proteomes" id="UP001431209"/>
    </source>
</evidence>
<organism evidence="1 2">
    <name type="scientific">Acrasis kona</name>
    <dbReference type="NCBI Taxonomy" id="1008807"/>
    <lineage>
        <taxon>Eukaryota</taxon>
        <taxon>Discoba</taxon>
        <taxon>Heterolobosea</taxon>
        <taxon>Tetramitia</taxon>
        <taxon>Eutetramitia</taxon>
        <taxon>Acrasidae</taxon>
        <taxon>Acrasis</taxon>
    </lineage>
</organism>
<dbReference type="Proteomes" id="UP001431209">
    <property type="component" value="Unassembled WGS sequence"/>
</dbReference>